<keyword evidence="12" id="KW-1185">Reference proteome</keyword>
<keyword evidence="5" id="KW-0028">Amino-acid biosynthesis</keyword>
<feature type="transmembrane region" description="Helical" evidence="10">
    <location>
        <begin position="78"/>
        <end position="99"/>
    </location>
</feature>
<feature type="transmembrane region" description="Helical" evidence="10">
    <location>
        <begin position="206"/>
        <end position="229"/>
    </location>
</feature>
<evidence type="ECO:0000313" key="12">
    <source>
        <dbReference type="Proteomes" id="UP000279275"/>
    </source>
</evidence>
<organism evidence="11 12">
    <name type="scientific">Nocardia stercoris</name>
    <dbReference type="NCBI Taxonomy" id="2483361"/>
    <lineage>
        <taxon>Bacteria</taxon>
        <taxon>Bacillati</taxon>
        <taxon>Actinomycetota</taxon>
        <taxon>Actinomycetes</taxon>
        <taxon>Mycobacteriales</taxon>
        <taxon>Nocardiaceae</taxon>
        <taxon>Nocardia</taxon>
    </lineage>
</organism>
<dbReference type="Pfam" id="PF07264">
    <property type="entry name" value="EI24"/>
    <property type="match status" value="1"/>
</dbReference>
<evidence type="ECO:0000256" key="3">
    <source>
        <dbReference type="ARBA" id="ARBA00022475"/>
    </source>
</evidence>
<keyword evidence="7 10" id="KW-1133">Transmembrane helix</keyword>
<dbReference type="PANTHER" id="PTHR37468:SF1">
    <property type="entry name" value="SULFATE TRANSPORTER CYSZ"/>
    <property type="match status" value="1"/>
</dbReference>
<keyword evidence="6 10" id="KW-0812">Transmembrane</keyword>
<evidence type="ECO:0000256" key="1">
    <source>
        <dbReference type="ARBA" id="ARBA00004141"/>
    </source>
</evidence>
<evidence type="ECO:0000256" key="7">
    <source>
        <dbReference type="ARBA" id="ARBA00022989"/>
    </source>
</evidence>
<evidence type="ECO:0000256" key="5">
    <source>
        <dbReference type="ARBA" id="ARBA00022605"/>
    </source>
</evidence>
<evidence type="ECO:0000256" key="9">
    <source>
        <dbReference type="ARBA" id="ARBA00023136"/>
    </source>
</evidence>
<dbReference type="InterPro" id="IPR059112">
    <property type="entry name" value="CysZ/EI24"/>
</dbReference>
<keyword evidence="8" id="KW-0764">Sulfate transport</keyword>
<keyword evidence="2" id="KW-0813">Transport</keyword>
<dbReference type="RefSeq" id="WP_122186628.1">
    <property type="nucleotide sequence ID" value="NZ_RFFH01000001.1"/>
</dbReference>
<proteinExistence type="predicted"/>
<evidence type="ECO:0000256" key="6">
    <source>
        <dbReference type="ARBA" id="ARBA00022692"/>
    </source>
</evidence>
<dbReference type="GO" id="GO:0009675">
    <property type="term" value="F:high-affinity sulfate:proton symporter activity"/>
    <property type="evidence" value="ECO:0007669"/>
    <property type="project" value="TreeGrafter"/>
</dbReference>
<protein>
    <recommendedName>
        <fullName evidence="13">EI24 domain-containing protein</fullName>
    </recommendedName>
</protein>
<sequence length="252" mass="27619">MRDLVTGFRFLWQGQRWVFGHPRRWLVGLLPGVIALVVYLVLLVLVVVYVGDVVDWATPFAAGWESGWRKLFRAGLEVLLFGAGVAVAALTFTATTLAIGQPFYERLSQQLERSLPGPVAPEVDAPVLQEVWVSARDSARILVRAAGWNAAVFVVGFFPVAGQVLAPVLGAATTGYFLTEELASVTWQRHGVPLDRRLRLMRERRLLIWGFGTPLAVVFLLPVVAVFLMPGAVAGATLLARELHGLDTRPGR</sequence>
<dbReference type="GO" id="GO:0019344">
    <property type="term" value="P:cysteine biosynthetic process"/>
    <property type="evidence" value="ECO:0007669"/>
    <property type="project" value="TreeGrafter"/>
</dbReference>
<dbReference type="PANTHER" id="PTHR37468">
    <property type="entry name" value="SULFATE TRANSPORTER CYSZ"/>
    <property type="match status" value="1"/>
</dbReference>
<comment type="subcellular location">
    <subcellularLocation>
        <location evidence="1">Membrane</location>
        <topology evidence="1">Multi-pass membrane protein</topology>
    </subcellularLocation>
</comment>
<gene>
    <name evidence="11" type="ORF">EBN03_05345</name>
</gene>
<dbReference type="GO" id="GO:0005886">
    <property type="term" value="C:plasma membrane"/>
    <property type="evidence" value="ECO:0007669"/>
    <property type="project" value="TreeGrafter"/>
</dbReference>
<dbReference type="GO" id="GO:0000103">
    <property type="term" value="P:sulfate assimilation"/>
    <property type="evidence" value="ECO:0007669"/>
    <property type="project" value="TreeGrafter"/>
</dbReference>
<dbReference type="Proteomes" id="UP000279275">
    <property type="component" value="Unassembled WGS sequence"/>
</dbReference>
<reference evidence="11 12" key="1">
    <citation type="submission" date="2018-10" db="EMBL/GenBank/DDBJ databases">
        <title>Isolation from cow dung.</title>
        <authorList>
            <person name="Ling L."/>
        </authorList>
    </citation>
    <scope>NUCLEOTIDE SEQUENCE [LARGE SCALE GENOMIC DNA]</scope>
    <source>
        <strain evidence="11 12">NEAU-LL90</strain>
    </source>
</reference>
<evidence type="ECO:0000256" key="2">
    <source>
        <dbReference type="ARBA" id="ARBA00022448"/>
    </source>
</evidence>
<name>A0A3M2LDW1_9NOCA</name>
<keyword evidence="9 10" id="KW-0472">Membrane</keyword>
<evidence type="ECO:0000313" key="11">
    <source>
        <dbReference type="EMBL" id="RMI35652.1"/>
    </source>
</evidence>
<dbReference type="InterPro" id="IPR050480">
    <property type="entry name" value="CysZ-like"/>
</dbReference>
<dbReference type="AlphaFoldDB" id="A0A3M2LDW1"/>
<evidence type="ECO:0000256" key="10">
    <source>
        <dbReference type="SAM" id="Phobius"/>
    </source>
</evidence>
<keyword evidence="3" id="KW-1003">Cell membrane</keyword>
<feature type="transmembrane region" description="Helical" evidence="10">
    <location>
        <begin position="25"/>
        <end position="50"/>
    </location>
</feature>
<evidence type="ECO:0000256" key="4">
    <source>
        <dbReference type="ARBA" id="ARBA00022519"/>
    </source>
</evidence>
<keyword evidence="4" id="KW-0997">Cell inner membrane</keyword>
<comment type="caution">
    <text evidence="11">The sequence shown here is derived from an EMBL/GenBank/DDBJ whole genome shotgun (WGS) entry which is preliminary data.</text>
</comment>
<dbReference type="EMBL" id="RFFH01000001">
    <property type="protein sequence ID" value="RMI35652.1"/>
    <property type="molecule type" value="Genomic_DNA"/>
</dbReference>
<evidence type="ECO:0008006" key="13">
    <source>
        <dbReference type="Google" id="ProtNLM"/>
    </source>
</evidence>
<evidence type="ECO:0000256" key="8">
    <source>
        <dbReference type="ARBA" id="ARBA00023032"/>
    </source>
</evidence>
<accession>A0A3M2LDW1</accession>
<dbReference type="OrthoDB" id="3375053at2"/>